<dbReference type="SUPFAM" id="SSF143865">
    <property type="entry name" value="CorA soluble domain-like"/>
    <property type="match status" value="1"/>
</dbReference>
<dbReference type="Gene3D" id="3.30.460.20">
    <property type="entry name" value="CorA soluble domain-like"/>
    <property type="match status" value="1"/>
</dbReference>
<dbReference type="PANTHER" id="PTHR21535">
    <property type="entry name" value="MAGNESIUM AND COBALT TRANSPORT PROTEIN/MITOCHONDRIAL IMPORT INNER MEMBRANE TRANSLOCASE SUBUNIT TIM8"/>
    <property type="match status" value="1"/>
</dbReference>
<proteinExistence type="predicted"/>
<feature type="transmembrane region" description="Helical" evidence="2">
    <location>
        <begin position="531"/>
        <end position="556"/>
    </location>
</feature>
<dbReference type="EMBL" id="JAOPGA020001160">
    <property type="protein sequence ID" value="KAL0485722.1"/>
    <property type="molecule type" value="Genomic_DNA"/>
</dbReference>
<dbReference type="AlphaFoldDB" id="A0AAW2ZAL5"/>
<dbReference type="Proteomes" id="UP001431209">
    <property type="component" value="Unassembled WGS sequence"/>
</dbReference>
<feature type="compositionally biased region" description="Gly residues" evidence="1">
    <location>
        <begin position="366"/>
        <end position="375"/>
    </location>
</feature>
<feature type="transmembrane region" description="Helical" evidence="2">
    <location>
        <begin position="568"/>
        <end position="587"/>
    </location>
</feature>
<keyword evidence="2" id="KW-0812">Transmembrane</keyword>
<sequence length="596" mass="68359">MQPNRRHNLFIDTSVQDPNSSDFPESLISTDQYVFPSCEKKLSPGNSILQPTKSPLQSFTFPPQDITNEIFEEVGFEEECVHPGKVFNNSKRTPKDLPSPNFPHHYKISEQSGHNMSDVMRTIKFSCEESRFIVMGLGYECHAFKTVEELWSHIKETYQIRYKTFLRRFSKPNQVLDYLPEFHQVAPNIEPIWIDIQNPSNDDMLVLQEHLGLHSTTLSECTSDSKSGEKWDSFEEYLLLTIHALSVSSNLNASSKHITKEALSTQGLTPLQILLFDHCIVTIHKQPISGLELVMRRVEREFEREGDAIRNPQKTFTVSASNQVNEQFFSDLSRSNSFKYNQTRRKKPKYLSSSDPVIKDESHSSGDGGESGGQDGSDQNEQEIVDTNRRTALPGSDWVMYAILDALADRYIPNVDIVVNQVDTLDQLIANYNVITDSNTLLKRMGIVKKTLNALRRMMTNKHQIGTDLISRRIRMITPCVQISLHDVVDRLTLACDRLDEAANNLEYIQKNFLARMQLSRIHSIKYKKELMRIITLITAFVVPCDTMIQVMSISINTPGIDYDGLAWWFWSSFIIILLSFVIMMIVRHNLRLKGR</sequence>
<dbReference type="PANTHER" id="PTHR21535:SF51">
    <property type="entry name" value="MANGANESE RESISTANCE PROTEIN MNR2"/>
    <property type="match status" value="1"/>
</dbReference>
<comment type="caution">
    <text evidence="3">The sequence shown here is derived from an EMBL/GenBank/DDBJ whole genome shotgun (WGS) entry which is preliminary data.</text>
</comment>
<dbReference type="GO" id="GO:0046873">
    <property type="term" value="F:metal ion transmembrane transporter activity"/>
    <property type="evidence" value="ECO:0007669"/>
    <property type="project" value="InterPro"/>
</dbReference>
<dbReference type="Gene3D" id="1.20.58.340">
    <property type="entry name" value="Magnesium transport protein CorA, transmembrane region"/>
    <property type="match status" value="1"/>
</dbReference>
<protein>
    <submittedName>
        <fullName evidence="3">Metal ion transporter</fullName>
    </submittedName>
</protein>
<dbReference type="InterPro" id="IPR002523">
    <property type="entry name" value="MgTranspt_CorA/ZnTranspt_ZntB"/>
</dbReference>
<evidence type="ECO:0000256" key="1">
    <source>
        <dbReference type="SAM" id="MobiDB-lite"/>
    </source>
</evidence>
<dbReference type="InterPro" id="IPR045861">
    <property type="entry name" value="CorA_cytoplasmic_dom"/>
</dbReference>
<organism evidence="3 4">
    <name type="scientific">Acrasis kona</name>
    <dbReference type="NCBI Taxonomy" id="1008807"/>
    <lineage>
        <taxon>Eukaryota</taxon>
        <taxon>Discoba</taxon>
        <taxon>Heterolobosea</taxon>
        <taxon>Tetramitia</taxon>
        <taxon>Eutetramitia</taxon>
        <taxon>Acrasidae</taxon>
        <taxon>Acrasis</taxon>
    </lineage>
</organism>
<feature type="region of interest" description="Disordered" evidence="1">
    <location>
        <begin position="340"/>
        <end position="381"/>
    </location>
</feature>
<evidence type="ECO:0000256" key="2">
    <source>
        <dbReference type="SAM" id="Phobius"/>
    </source>
</evidence>
<dbReference type="GO" id="GO:0016020">
    <property type="term" value="C:membrane"/>
    <property type="evidence" value="ECO:0007669"/>
    <property type="project" value="InterPro"/>
</dbReference>
<keyword evidence="4" id="KW-1185">Reference proteome</keyword>
<accession>A0AAW2ZAL5</accession>
<keyword evidence="2" id="KW-1133">Transmembrane helix</keyword>
<reference evidence="3 4" key="1">
    <citation type="submission" date="2024-03" db="EMBL/GenBank/DDBJ databases">
        <title>The Acrasis kona genome and developmental transcriptomes reveal deep origins of eukaryotic multicellular pathways.</title>
        <authorList>
            <person name="Sheikh S."/>
            <person name="Fu C.-J."/>
            <person name="Brown M.W."/>
            <person name="Baldauf S.L."/>
        </authorList>
    </citation>
    <scope>NUCLEOTIDE SEQUENCE [LARGE SCALE GENOMIC DNA]</scope>
    <source>
        <strain evidence="3 4">ATCC MYA-3509</strain>
    </source>
</reference>
<evidence type="ECO:0000313" key="4">
    <source>
        <dbReference type="Proteomes" id="UP001431209"/>
    </source>
</evidence>
<gene>
    <name evidence="3" type="ORF">AKO1_003279</name>
</gene>
<keyword evidence="2" id="KW-0472">Membrane</keyword>
<name>A0AAW2ZAL5_9EUKA</name>
<dbReference type="Pfam" id="PF01544">
    <property type="entry name" value="CorA"/>
    <property type="match status" value="2"/>
</dbReference>
<evidence type="ECO:0000313" key="3">
    <source>
        <dbReference type="EMBL" id="KAL0485722.1"/>
    </source>
</evidence>